<evidence type="ECO:0000313" key="1">
    <source>
        <dbReference type="EMBL" id="CAB4127837.1"/>
    </source>
</evidence>
<reference evidence="1" key="1">
    <citation type="submission" date="2020-04" db="EMBL/GenBank/DDBJ databases">
        <authorList>
            <person name="Chiriac C."/>
            <person name="Salcher M."/>
            <person name="Ghai R."/>
            <person name="Kavagutti S V."/>
        </authorList>
    </citation>
    <scope>NUCLEOTIDE SEQUENCE</scope>
</reference>
<protein>
    <submittedName>
        <fullName evidence="1">Uncharacterized protein</fullName>
    </submittedName>
</protein>
<name>A0A6J5L3L3_9CAUD</name>
<dbReference type="EMBL" id="LR796217">
    <property type="protein sequence ID" value="CAB4127837.1"/>
    <property type="molecule type" value="Genomic_DNA"/>
</dbReference>
<accession>A0A6J5L3L3</accession>
<sequence length="80" mass="9473">MNDFTKEELHLIQNAISSALCGPCPIELEHVHEKIQRMIEAYCEHVCDHEFKLCFSFYGQDEKCYRCKKCLIRYEDVISV</sequence>
<organism evidence="1">
    <name type="scientific">uncultured Caudovirales phage</name>
    <dbReference type="NCBI Taxonomy" id="2100421"/>
    <lineage>
        <taxon>Viruses</taxon>
        <taxon>Duplodnaviria</taxon>
        <taxon>Heunggongvirae</taxon>
        <taxon>Uroviricota</taxon>
        <taxon>Caudoviricetes</taxon>
        <taxon>Peduoviridae</taxon>
        <taxon>Maltschvirus</taxon>
        <taxon>Maltschvirus maltsch</taxon>
    </lineage>
</organism>
<proteinExistence type="predicted"/>
<gene>
    <name evidence="1" type="ORF">UFOVP98_54</name>
</gene>